<reference evidence="2" key="1">
    <citation type="submission" date="2015-07" db="EMBL/GenBank/DDBJ databases">
        <title>Nocardia seriolae U-1 whole genome shotgun sequence.</title>
        <authorList>
            <person name="Imajoh M."/>
            <person name="Fukumoto Y."/>
            <person name="Sukeda M."/>
            <person name="Yamane J."/>
            <person name="Yamasaki K."/>
            <person name="Shimizu M."/>
            <person name="Ohnishi K."/>
            <person name="Oshima S."/>
        </authorList>
    </citation>
    <scope>NUCLEOTIDE SEQUENCE [LARGE SCALE GENOMIC DNA]</scope>
    <source>
        <strain evidence="2">U-1</strain>
    </source>
</reference>
<keyword evidence="2" id="KW-1185">Reference proteome</keyword>
<evidence type="ECO:0000313" key="1">
    <source>
        <dbReference type="EMBL" id="GAP32324.1"/>
    </source>
</evidence>
<sequence length="117" mass="12423">MLVQKVAVAASPDGSVSVRVGADGTVHRWSVSDRARRADPQQVVATVIELIGEARSAAYEAVRADLGLGVVNEPRSGPSGLASATPRDGAAFADAVDYDDWQREQSLNSPFRNSTNW</sequence>
<protein>
    <recommendedName>
        <fullName evidence="3">YbaB/EbfC family DNA-binding protein</fullName>
    </recommendedName>
</protein>
<accession>A0ABC9Z3K2</accession>
<name>A0ABC9Z3K2_9NOCA</name>
<evidence type="ECO:0000313" key="2">
    <source>
        <dbReference type="Proteomes" id="UP000037179"/>
    </source>
</evidence>
<dbReference type="EMBL" id="BBYQ01000152">
    <property type="protein sequence ID" value="GAP32324.1"/>
    <property type="molecule type" value="Genomic_DNA"/>
</dbReference>
<gene>
    <name evidence="1" type="ORF">NSK11_contig00152-0002</name>
</gene>
<comment type="caution">
    <text evidence="1">The sequence shown here is derived from an EMBL/GenBank/DDBJ whole genome shotgun (WGS) entry which is preliminary data.</text>
</comment>
<evidence type="ECO:0008006" key="3">
    <source>
        <dbReference type="Google" id="ProtNLM"/>
    </source>
</evidence>
<reference evidence="1 2" key="2">
    <citation type="journal article" date="2016" name="Genome Announc.">
        <title>Draft Genome Sequence of Erythromycin- and Oxytetracycline-Sensitive Nocardia seriolae Strain U-1 (NBRC 110359).</title>
        <authorList>
            <person name="Imajoh M."/>
            <person name="Sukeda M."/>
            <person name="Shimizu M."/>
            <person name="Yamane J."/>
            <person name="Ohnishi K."/>
            <person name="Oshima S."/>
        </authorList>
    </citation>
    <scope>NUCLEOTIDE SEQUENCE [LARGE SCALE GENOMIC DNA]</scope>
    <source>
        <strain evidence="1 2">U-1</strain>
    </source>
</reference>
<proteinExistence type="predicted"/>
<dbReference type="Proteomes" id="UP000037179">
    <property type="component" value="Unassembled WGS sequence"/>
</dbReference>
<organism evidence="1 2">
    <name type="scientific">Nocardia seriolae</name>
    <dbReference type="NCBI Taxonomy" id="37332"/>
    <lineage>
        <taxon>Bacteria</taxon>
        <taxon>Bacillati</taxon>
        <taxon>Actinomycetota</taxon>
        <taxon>Actinomycetes</taxon>
        <taxon>Mycobacteriales</taxon>
        <taxon>Nocardiaceae</taxon>
        <taxon>Nocardia</taxon>
    </lineage>
</organism>
<dbReference type="AlphaFoldDB" id="A0ABC9Z3K2"/>